<organism evidence="1 2">
    <name type="scientific">Panagrolaimus sp. PS1159</name>
    <dbReference type="NCBI Taxonomy" id="55785"/>
    <lineage>
        <taxon>Eukaryota</taxon>
        <taxon>Metazoa</taxon>
        <taxon>Ecdysozoa</taxon>
        <taxon>Nematoda</taxon>
        <taxon>Chromadorea</taxon>
        <taxon>Rhabditida</taxon>
        <taxon>Tylenchina</taxon>
        <taxon>Panagrolaimomorpha</taxon>
        <taxon>Panagrolaimoidea</taxon>
        <taxon>Panagrolaimidae</taxon>
        <taxon>Panagrolaimus</taxon>
    </lineage>
</organism>
<proteinExistence type="predicted"/>
<evidence type="ECO:0000313" key="1">
    <source>
        <dbReference type="Proteomes" id="UP000887580"/>
    </source>
</evidence>
<sequence length="544" mass="60641">MATTSKGKTTLSTVRTTASMENNGNESTCSDKLNFDDVIVRYLGQFGRYQRYIFFLVCIPSIITSMDSLSWTFSGAKNNHRCKGITETDNADYWNPSSISLYRRQNCSLSEHPNLKECPFQECYLGESKNCPYGHIYDTSSSSYTAIQRWDIVCDKAVLRAVIQSMYYVGQMIGSIMFGFLGDRIGRKKVFFIALVVQFVSGLGMALSPHCRLGVGIAHPGIFVIAVVIGVELIGPKYRQLSSVLASIFWSCGQIVLGILAYNVRDYRFLHACIAFPALLFVSYWWLIPESSRWLVAHKRYKEADQVLRKASKINGTYLPPNWYEHLVNDDLINNRESKHHNFLDLIKTPVIRKRALASFFCWPVCSMLYYGISMNTNFLGGDLYLTFIFGGLSEFPALILTGVLVDRIGRKPVLIGGFITAAFAMLSSVVLDGEVYPAIGITQSLLAKSALALTYSTLYIFTPELFPTVIRNTAMGGCSTIARIGAITASYVSMWLVDSFGKMIMVIPFAGLAICASITVLLCLPETSGKELHETIEDVEKNE</sequence>
<dbReference type="Proteomes" id="UP000887580">
    <property type="component" value="Unplaced"/>
</dbReference>
<name>A0AC35FTJ6_9BILA</name>
<reference evidence="2" key="1">
    <citation type="submission" date="2022-11" db="UniProtKB">
        <authorList>
            <consortium name="WormBaseParasite"/>
        </authorList>
    </citation>
    <scope>IDENTIFICATION</scope>
</reference>
<evidence type="ECO:0000313" key="2">
    <source>
        <dbReference type="WBParaSite" id="PS1159_v2.g20741.t1"/>
    </source>
</evidence>
<accession>A0AC35FTJ6</accession>
<protein>
    <submittedName>
        <fullName evidence="2">Major facilitator superfamily (MFS) profile domain-containing protein</fullName>
    </submittedName>
</protein>
<dbReference type="WBParaSite" id="PS1159_v2.g20741.t1">
    <property type="protein sequence ID" value="PS1159_v2.g20741.t1"/>
    <property type="gene ID" value="PS1159_v2.g20741"/>
</dbReference>